<dbReference type="EMBL" id="CP035492">
    <property type="protein sequence ID" value="QAY66451.1"/>
    <property type="molecule type" value="Genomic_DNA"/>
</dbReference>
<dbReference type="InterPro" id="IPR013108">
    <property type="entry name" value="Amidohydro_3"/>
</dbReference>
<feature type="domain" description="Amidohydrolase 3" evidence="1">
    <location>
        <begin position="140"/>
        <end position="327"/>
    </location>
</feature>
<proteinExistence type="predicted"/>
<keyword evidence="2" id="KW-0378">Hydrolase</keyword>
<organism evidence="2 3">
    <name type="scientific">Paenibacillus protaetiae</name>
    <dbReference type="NCBI Taxonomy" id="2509456"/>
    <lineage>
        <taxon>Bacteria</taxon>
        <taxon>Bacillati</taxon>
        <taxon>Bacillota</taxon>
        <taxon>Bacilli</taxon>
        <taxon>Bacillales</taxon>
        <taxon>Paenibacillaceae</taxon>
        <taxon>Paenibacillus</taxon>
    </lineage>
</organism>
<dbReference type="AlphaFoldDB" id="A0A4V0YF47"/>
<protein>
    <submittedName>
        <fullName evidence="2">Amidohydrolase</fullName>
    </submittedName>
</protein>
<gene>
    <name evidence="2" type="ORF">ET464_08545</name>
</gene>
<dbReference type="Pfam" id="PF07969">
    <property type="entry name" value="Amidohydro_3"/>
    <property type="match status" value="2"/>
</dbReference>
<dbReference type="KEGG" id="pprt:ET464_08545"/>
<dbReference type="Gene3D" id="3.20.20.140">
    <property type="entry name" value="Metal-dependent hydrolases"/>
    <property type="match status" value="1"/>
</dbReference>
<sequence>MNSKGEMTMEHRLEIINARLPLADERLWYTLRAVNGTWTHVEAQESYLPAGAGTPHLTLDGYGADRSSMQDAPVTGGSCMLDAEGKLVLPGFVDAHMHLDKAFSLRQVGNRSGTLAEAIGNYSEMAPHFTKAEIYARMAKTALLAIGYGTTAIRTHIDFHAAAGRQVALQSIEAALELKQKLASQLELQIFPMVPYRSAGADVLELIDEAVAMGVTGIGGAPHLADDPDRNIDLLFKLADRYGCPIDLHTDESDDPRKKTALTVAQKTIDYGFRGRATVGHLCSLASMEPKEADAVIARIAEAGLNAVTLPAANLYLQGRGMTKPPAEG</sequence>
<dbReference type="Proteomes" id="UP000293568">
    <property type="component" value="Chromosome"/>
</dbReference>
<evidence type="ECO:0000313" key="3">
    <source>
        <dbReference type="Proteomes" id="UP000293568"/>
    </source>
</evidence>
<reference evidence="2 3" key="1">
    <citation type="submission" date="2019-01" db="EMBL/GenBank/DDBJ databases">
        <title>Genome sequencing of strain FW100M-2.</title>
        <authorList>
            <person name="Heo J."/>
            <person name="Kim S.-J."/>
            <person name="Kim J.-S."/>
            <person name="Hong S.-B."/>
            <person name="Kwon S.-W."/>
        </authorList>
    </citation>
    <scope>NUCLEOTIDE SEQUENCE [LARGE SCALE GENOMIC DNA]</scope>
    <source>
        <strain evidence="2 3">FW100M-2</strain>
    </source>
</reference>
<dbReference type="SUPFAM" id="SSF51556">
    <property type="entry name" value="Metallo-dependent hydrolases"/>
    <property type="match status" value="1"/>
</dbReference>
<feature type="domain" description="Amidohydrolase 3" evidence="1">
    <location>
        <begin position="81"/>
        <end position="118"/>
    </location>
</feature>
<dbReference type="GO" id="GO:0016814">
    <property type="term" value="F:hydrolase activity, acting on carbon-nitrogen (but not peptide) bonds, in cyclic amidines"/>
    <property type="evidence" value="ECO:0007669"/>
    <property type="project" value="TreeGrafter"/>
</dbReference>
<keyword evidence="3" id="KW-1185">Reference proteome</keyword>
<dbReference type="PANTHER" id="PTHR32027:SF9">
    <property type="entry name" value="BLL3847 PROTEIN"/>
    <property type="match status" value="1"/>
</dbReference>
<dbReference type="InterPro" id="IPR052349">
    <property type="entry name" value="Metallo-hydrolase_Enzymes"/>
</dbReference>
<dbReference type="OrthoDB" id="9815027at2"/>
<name>A0A4V0YF47_9BACL</name>
<dbReference type="InterPro" id="IPR032466">
    <property type="entry name" value="Metal_Hydrolase"/>
</dbReference>
<evidence type="ECO:0000313" key="2">
    <source>
        <dbReference type="EMBL" id="QAY66451.1"/>
    </source>
</evidence>
<dbReference type="PANTHER" id="PTHR32027">
    <property type="entry name" value="CYTOSINE DEAMINASE"/>
    <property type="match status" value="1"/>
</dbReference>
<evidence type="ECO:0000259" key="1">
    <source>
        <dbReference type="Pfam" id="PF07969"/>
    </source>
</evidence>
<accession>A0A4V0YF47</accession>